<keyword evidence="2" id="KW-0732">Signal</keyword>
<dbReference type="OrthoDB" id="127426at2759"/>
<dbReference type="EMBL" id="BSXT01000762">
    <property type="protein sequence ID" value="GMF33672.1"/>
    <property type="molecule type" value="Genomic_DNA"/>
</dbReference>
<feature type="chain" id="PRO_5040979388" evidence="2">
    <location>
        <begin position="22"/>
        <end position="130"/>
    </location>
</feature>
<evidence type="ECO:0000256" key="1">
    <source>
        <dbReference type="SAM" id="MobiDB-lite"/>
    </source>
</evidence>
<name>A0A9W6X8Q8_9STRA</name>
<accession>A0A9W6X8Q8</accession>
<organism evidence="3 4">
    <name type="scientific">Phytophthora fragariaefolia</name>
    <dbReference type="NCBI Taxonomy" id="1490495"/>
    <lineage>
        <taxon>Eukaryota</taxon>
        <taxon>Sar</taxon>
        <taxon>Stramenopiles</taxon>
        <taxon>Oomycota</taxon>
        <taxon>Peronosporomycetes</taxon>
        <taxon>Peronosporales</taxon>
        <taxon>Peronosporaceae</taxon>
        <taxon>Phytophthora</taxon>
    </lineage>
</organism>
<protein>
    <submittedName>
        <fullName evidence="3">Unnamed protein product</fullName>
    </submittedName>
</protein>
<keyword evidence="4" id="KW-1185">Reference proteome</keyword>
<dbReference type="Proteomes" id="UP001165121">
    <property type="component" value="Unassembled WGS sequence"/>
</dbReference>
<evidence type="ECO:0000313" key="3">
    <source>
        <dbReference type="EMBL" id="GMF33672.1"/>
    </source>
</evidence>
<evidence type="ECO:0000313" key="4">
    <source>
        <dbReference type="Proteomes" id="UP001165121"/>
    </source>
</evidence>
<proteinExistence type="predicted"/>
<evidence type="ECO:0000256" key="2">
    <source>
        <dbReference type="SAM" id="SignalP"/>
    </source>
</evidence>
<comment type="caution">
    <text evidence="3">The sequence shown here is derived from an EMBL/GenBank/DDBJ whole genome shotgun (WGS) entry which is preliminary data.</text>
</comment>
<sequence>MMRLLDVLLVFMVALLASCDGADTPTKNQLTISITDAGATAKALQKLFAEDAKKSKNNGYLKVINDSVVPGEERAGGGGQGPRAGAGTSVVSGGSGSSQTVTVTTYNNNGLWQRFLRWWHRLLHGSSRRN</sequence>
<dbReference type="AlphaFoldDB" id="A0A9W6X8Q8"/>
<feature type="compositionally biased region" description="Low complexity" evidence="1">
    <location>
        <begin position="85"/>
        <end position="98"/>
    </location>
</feature>
<feature type="signal peptide" evidence="2">
    <location>
        <begin position="1"/>
        <end position="21"/>
    </location>
</feature>
<dbReference type="PROSITE" id="PS51257">
    <property type="entry name" value="PROKAR_LIPOPROTEIN"/>
    <property type="match status" value="1"/>
</dbReference>
<reference evidence="3" key="1">
    <citation type="submission" date="2023-04" db="EMBL/GenBank/DDBJ databases">
        <title>Phytophthora fragariaefolia NBRC 109709.</title>
        <authorList>
            <person name="Ichikawa N."/>
            <person name="Sato H."/>
            <person name="Tonouchi N."/>
        </authorList>
    </citation>
    <scope>NUCLEOTIDE SEQUENCE</scope>
    <source>
        <strain evidence="3">NBRC 109709</strain>
    </source>
</reference>
<feature type="region of interest" description="Disordered" evidence="1">
    <location>
        <begin position="71"/>
        <end position="98"/>
    </location>
</feature>
<gene>
    <name evidence="3" type="ORF">Pfra01_000840900</name>
</gene>